<gene>
    <name evidence="6" type="ORF">DI632_08790</name>
</gene>
<dbReference type="PROSITE" id="PS00630">
    <property type="entry name" value="IMP_2"/>
    <property type="match status" value="1"/>
</dbReference>
<feature type="binding site" evidence="5">
    <location>
        <position position="87"/>
    </location>
    <ligand>
        <name>Mg(2+)</name>
        <dbReference type="ChEBI" id="CHEBI:18420"/>
        <label>1</label>
        <note>catalytic</note>
    </ligand>
</feature>
<keyword evidence="2 5" id="KW-0479">Metal-binding</keyword>
<proteinExistence type="inferred from homology"/>
<dbReference type="CDD" id="cd01638">
    <property type="entry name" value="CysQ"/>
    <property type="match status" value="1"/>
</dbReference>
<feature type="binding site" evidence="5">
    <location>
        <position position="85"/>
    </location>
    <ligand>
        <name>Mg(2+)</name>
        <dbReference type="ChEBI" id="CHEBI:18420"/>
        <label>1</label>
        <note>catalytic</note>
    </ligand>
</feature>
<reference evidence="6 7" key="1">
    <citation type="submission" date="2017-08" db="EMBL/GenBank/DDBJ databases">
        <title>Infants hospitalized years apart are colonized by the same room-sourced microbial strains.</title>
        <authorList>
            <person name="Brooks B."/>
            <person name="Olm M.R."/>
            <person name="Firek B.A."/>
            <person name="Baker R."/>
            <person name="Thomas B.C."/>
            <person name="Morowitz M.J."/>
            <person name="Banfield J.F."/>
        </authorList>
    </citation>
    <scope>NUCLEOTIDE SEQUENCE [LARGE SCALE GENOMIC DNA]</scope>
    <source>
        <strain evidence="6">S2_018_000_R3_110</strain>
    </source>
</reference>
<keyword evidence="4 5" id="KW-0460">Magnesium</keyword>
<dbReference type="GO" id="GO:0046854">
    <property type="term" value="P:phosphatidylinositol phosphate biosynthetic process"/>
    <property type="evidence" value="ECO:0007669"/>
    <property type="project" value="InterPro"/>
</dbReference>
<comment type="cofactor">
    <cofactor evidence="5">
        <name>Mg(2+)</name>
        <dbReference type="ChEBI" id="CHEBI:18420"/>
    </cofactor>
</comment>
<evidence type="ECO:0000256" key="2">
    <source>
        <dbReference type="ARBA" id="ARBA00022723"/>
    </source>
</evidence>
<keyword evidence="3" id="KW-0378">Hydrolase</keyword>
<dbReference type="PANTHER" id="PTHR20854:SF4">
    <property type="entry name" value="INOSITOL-1-MONOPHOSPHATASE-RELATED"/>
    <property type="match status" value="1"/>
</dbReference>
<dbReference type="Gene3D" id="3.30.540.10">
    <property type="entry name" value="Fructose-1,6-Bisphosphatase, subunit A, domain 1"/>
    <property type="match status" value="1"/>
</dbReference>
<feature type="binding site" evidence="5">
    <location>
        <position position="200"/>
    </location>
    <ligand>
        <name>Mg(2+)</name>
        <dbReference type="ChEBI" id="CHEBI:18420"/>
        <label>1</label>
        <note>catalytic</note>
    </ligand>
</feature>
<dbReference type="Pfam" id="PF00459">
    <property type="entry name" value="Inositol_P"/>
    <property type="match status" value="1"/>
</dbReference>
<dbReference type="PROSITE" id="PS00629">
    <property type="entry name" value="IMP_1"/>
    <property type="match status" value="1"/>
</dbReference>
<feature type="binding site" evidence="5">
    <location>
        <position position="67"/>
    </location>
    <ligand>
        <name>Mg(2+)</name>
        <dbReference type="ChEBI" id="CHEBI:18420"/>
        <label>1</label>
        <note>catalytic</note>
    </ligand>
</feature>
<dbReference type="AlphaFoldDB" id="A0A2W5B3D1"/>
<name>A0A2W5B3D1_9SPHN</name>
<organism evidence="6 7">
    <name type="scientific">Sphingomonas hengshuiensis</name>
    <dbReference type="NCBI Taxonomy" id="1609977"/>
    <lineage>
        <taxon>Bacteria</taxon>
        <taxon>Pseudomonadati</taxon>
        <taxon>Pseudomonadota</taxon>
        <taxon>Alphaproteobacteria</taxon>
        <taxon>Sphingomonadales</taxon>
        <taxon>Sphingomonadaceae</taxon>
        <taxon>Sphingomonas</taxon>
    </lineage>
</organism>
<dbReference type="EMBL" id="QFNF01000019">
    <property type="protein sequence ID" value="PZO77461.1"/>
    <property type="molecule type" value="Genomic_DNA"/>
</dbReference>
<dbReference type="InterPro" id="IPR000760">
    <property type="entry name" value="Inositol_monophosphatase-like"/>
</dbReference>
<dbReference type="GO" id="GO:0006020">
    <property type="term" value="P:inositol metabolic process"/>
    <property type="evidence" value="ECO:0007669"/>
    <property type="project" value="TreeGrafter"/>
</dbReference>
<dbReference type="Gene3D" id="3.40.190.80">
    <property type="match status" value="1"/>
</dbReference>
<comment type="caution">
    <text evidence="6">The sequence shown here is derived from an EMBL/GenBank/DDBJ whole genome shotgun (WGS) entry which is preliminary data.</text>
</comment>
<dbReference type="GO" id="GO:0046872">
    <property type="term" value="F:metal ion binding"/>
    <property type="evidence" value="ECO:0007669"/>
    <property type="project" value="UniProtKB-KW"/>
</dbReference>
<accession>A0A2W5B3D1</accession>
<evidence type="ECO:0000256" key="3">
    <source>
        <dbReference type="ARBA" id="ARBA00022801"/>
    </source>
</evidence>
<evidence type="ECO:0000256" key="1">
    <source>
        <dbReference type="ARBA" id="ARBA00009759"/>
    </source>
</evidence>
<dbReference type="InterPro" id="IPR020583">
    <property type="entry name" value="Inositol_monoP_metal-BS"/>
</dbReference>
<dbReference type="SUPFAM" id="SSF56655">
    <property type="entry name" value="Carbohydrate phosphatase"/>
    <property type="match status" value="1"/>
</dbReference>
<protein>
    <submittedName>
        <fullName evidence="6">3'(2'),5'-bisphosphate nucleotidase CysQ</fullName>
    </submittedName>
</protein>
<evidence type="ECO:0000313" key="6">
    <source>
        <dbReference type="EMBL" id="PZO77461.1"/>
    </source>
</evidence>
<evidence type="ECO:0000256" key="4">
    <source>
        <dbReference type="ARBA" id="ARBA00022842"/>
    </source>
</evidence>
<dbReference type="PRINTS" id="PR00377">
    <property type="entry name" value="IMPHPHTASES"/>
</dbReference>
<sequence>MAEAALLDQVTAITAEAAALALASWRGDFQTWEKAPGNPVCEIDLSVDRLLHRRLTALLPQAGWLSEESADDAVRLARRMVWIVDPIDGTRDYVRGRDGWAVSVALIVDGQPVLGVLDAPVRRQRWTAAAGQGARRNGERLAVSPRVDFAGSRTPVDALPKADRDLAMVAKPNSIALRMAMVAAGEADFLATLRWGNEWDVAASILIAREAGATVTDAIGRKLRFNQPRPQFFGVMAAAPGIHAAAVERLRDRAIVALGKR</sequence>
<comment type="similarity">
    <text evidence="1">Belongs to the inositol monophosphatase superfamily.</text>
</comment>
<feature type="binding site" evidence="5">
    <location>
        <position position="88"/>
    </location>
    <ligand>
        <name>Mg(2+)</name>
        <dbReference type="ChEBI" id="CHEBI:18420"/>
        <label>1</label>
        <note>catalytic</note>
    </ligand>
</feature>
<dbReference type="Proteomes" id="UP000248614">
    <property type="component" value="Unassembled WGS sequence"/>
</dbReference>
<dbReference type="GO" id="GO:0008934">
    <property type="term" value="F:inositol monophosphate 1-phosphatase activity"/>
    <property type="evidence" value="ECO:0007669"/>
    <property type="project" value="TreeGrafter"/>
</dbReference>
<dbReference type="PANTHER" id="PTHR20854">
    <property type="entry name" value="INOSITOL MONOPHOSPHATASE"/>
    <property type="match status" value="1"/>
</dbReference>
<dbReference type="InterPro" id="IPR020550">
    <property type="entry name" value="Inositol_monophosphatase_CS"/>
</dbReference>
<evidence type="ECO:0000256" key="5">
    <source>
        <dbReference type="PIRSR" id="PIRSR600760-2"/>
    </source>
</evidence>
<dbReference type="GO" id="GO:0007165">
    <property type="term" value="P:signal transduction"/>
    <property type="evidence" value="ECO:0007669"/>
    <property type="project" value="TreeGrafter"/>
</dbReference>
<evidence type="ECO:0000313" key="7">
    <source>
        <dbReference type="Proteomes" id="UP000248614"/>
    </source>
</evidence>